<feature type="domain" description="NF-X1-type" evidence="5">
    <location>
        <begin position="346"/>
        <end position="368"/>
    </location>
</feature>
<reference evidence="7" key="2">
    <citation type="submission" date="2014-07" db="EMBL/GenBank/DDBJ databases">
        <authorList>
            <person name="Hull J."/>
        </authorList>
    </citation>
    <scope>NUCLEOTIDE SEQUENCE</scope>
</reference>
<feature type="domain" description="NF-X1-type" evidence="5">
    <location>
        <begin position="70"/>
        <end position="93"/>
    </location>
</feature>
<feature type="domain" description="NF-X1-type" evidence="5">
    <location>
        <begin position="5"/>
        <end position="32"/>
    </location>
</feature>
<accession>A0A0A9YMQ3</accession>
<evidence type="ECO:0000256" key="1">
    <source>
        <dbReference type="ARBA" id="ARBA00022723"/>
    </source>
</evidence>
<feature type="domain" description="NF-X1-type" evidence="5">
    <location>
        <begin position="269"/>
        <end position="289"/>
    </location>
</feature>
<feature type="domain" description="NF-X1-type" evidence="5">
    <location>
        <begin position="568"/>
        <end position="594"/>
    </location>
</feature>
<feature type="domain" description="NF-X1-type" evidence="5">
    <location>
        <begin position="240"/>
        <end position="265"/>
    </location>
</feature>
<dbReference type="EMBL" id="GBHO01009272">
    <property type="protein sequence ID" value="JAG34332.1"/>
    <property type="molecule type" value="Transcribed_RNA"/>
</dbReference>
<evidence type="ECO:0000256" key="3">
    <source>
        <dbReference type="ARBA" id="ARBA00022771"/>
    </source>
</evidence>
<feature type="domain" description="NF-X1-type" evidence="5">
    <location>
        <begin position="376"/>
        <end position="404"/>
    </location>
</feature>
<name>A0A0A9YMQ3_LYGHE</name>
<feature type="domain" description="NF-X1-type" evidence="5">
    <location>
        <begin position="36"/>
        <end position="60"/>
    </location>
</feature>
<evidence type="ECO:0000256" key="4">
    <source>
        <dbReference type="ARBA" id="ARBA00022833"/>
    </source>
</evidence>
<dbReference type="AlphaFoldDB" id="A0A0A9YMQ3"/>
<evidence type="ECO:0000256" key="2">
    <source>
        <dbReference type="ARBA" id="ARBA00022737"/>
    </source>
</evidence>
<feature type="domain" description="NF-X1-type" evidence="5">
    <location>
        <begin position="101"/>
        <end position="124"/>
    </location>
</feature>
<gene>
    <name evidence="7" type="primary">NFXL2_1</name>
    <name evidence="6" type="synonym">NFXL2_0</name>
    <name evidence="6" type="ORF">CM83_76189</name>
    <name evidence="7" type="ORF">CM83_76193</name>
</gene>
<feature type="domain" description="NF-X1-type" evidence="5">
    <location>
        <begin position="598"/>
        <end position="624"/>
    </location>
</feature>
<organism evidence="7">
    <name type="scientific">Lygus hesperus</name>
    <name type="common">Western plant bug</name>
    <dbReference type="NCBI Taxonomy" id="30085"/>
    <lineage>
        <taxon>Eukaryota</taxon>
        <taxon>Metazoa</taxon>
        <taxon>Ecdysozoa</taxon>
        <taxon>Arthropoda</taxon>
        <taxon>Hexapoda</taxon>
        <taxon>Insecta</taxon>
        <taxon>Pterygota</taxon>
        <taxon>Neoptera</taxon>
        <taxon>Paraneoptera</taxon>
        <taxon>Hemiptera</taxon>
        <taxon>Heteroptera</taxon>
        <taxon>Panheteroptera</taxon>
        <taxon>Cimicomorpha</taxon>
        <taxon>Miridae</taxon>
        <taxon>Mirini</taxon>
        <taxon>Lygus</taxon>
    </lineage>
</organism>
<protein>
    <submittedName>
        <fullName evidence="7">NF-X1-type zinc finger protein NFXL2</fullName>
    </submittedName>
</protein>
<evidence type="ECO:0000259" key="5">
    <source>
        <dbReference type="SMART" id="SM00438"/>
    </source>
</evidence>
<evidence type="ECO:0000313" key="7">
    <source>
        <dbReference type="EMBL" id="JAG34332.1"/>
    </source>
</evidence>
<dbReference type="GO" id="GO:0005634">
    <property type="term" value="C:nucleus"/>
    <property type="evidence" value="ECO:0007669"/>
    <property type="project" value="InterPro"/>
</dbReference>
<feature type="domain" description="NF-X1-type" evidence="5">
    <location>
        <begin position="164"/>
        <end position="187"/>
    </location>
</feature>
<keyword evidence="2" id="KW-0677">Repeat</keyword>
<dbReference type="EMBL" id="GBHO01009758">
    <property type="protein sequence ID" value="JAG33846.1"/>
    <property type="molecule type" value="Transcribed_RNA"/>
</dbReference>
<keyword evidence="4" id="KW-0862">Zinc</keyword>
<feature type="domain" description="NF-X1-type" evidence="5">
    <location>
        <begin position="462"/>
        <end position="488"/>
    </location>
</feature>
<dbReference type="GO" id="GO:0008270">
    <property type="term" value="F:zinc ion binding"/>
    <property type="evidence" value="ECO:0007669"/>
    <property type="project" value="UniProtKB-KW"/>
</dbReference>
<keyword evidence="3" id="KW-0863">Zinc-finger</keyword>
<sequence>MPLACEHKCIHRCHPTDRSHEGVFKCSNICKKRMDCSHSCILTCHIYNKMINCFCQSCTPKTICDFKFSCGHTCKSMGHSEDVEHKDEFRCNEICNTVLGCGHTCCSLCHVEDIDHKKRYRCPIICEGKLFCGHQCQKKLYNKKHVCSDHKTTCGSTCAAVMPCGHICRRRCHIQDRSHETVYKCLQCGNTKSTKASTAIVDVSHPMLKNDYKKNQQLTKCIHGETMHSCDKVCGYNLGCGHQCNEKCHLNEDIHTTLCVEKCGAILPCGHSCQEACHMLKSCSDLCQTCAEDQTIECSHGLVSTCKEKCNFEYKCGHLCTKMCRHSSDVTHSEPCKQQCDQLLQCLHRCKKSCHFEDSSQHGTPCEQQCAFLCLCGHICKKLCHYEHPVVHNSKSHLLSPCEACVELDLPDQETPTSTADAHLNLKKEATSHCIDQSPDQKTSKHKASKSKNKKCDFKFKCGHSCEKKRRHSTNVTHSKPCKQKCSQPLSCGHFCKLSCHFDDPSKHGVPSRCRACMKNEGLSELILETSNANVPETCNIEDSSGQCIHGVSLISYCEKTCDFKYPCGHSCQKKCRHVTDATHSKTCRRVCDRPLACGHLCKLLCHREASTQHTASGCATCMKTTCQVYLHCGHQCCRSRHSKDNIHECSSCKITV</sequence>
<proteinExistence type="predicted"/>
<evidence type="ECO:0000313" key="6">
    <source>
        <dbReference type="EMBL" id="JAG33846.1"/>
    </source>
</evidence>
<feature type="domain" description="NF-X1-type" evidence="5">
    <location>
        <begin position="316"/>
        <end position="342"/>
    </location>
</feature>
<dbReference type="InterPro" id="IPR000967">
    <property type="entry name" value="Znf_NFX1"/>
</dbReference>
<keyword evidence="1" id="KW-0479">Metal-binding</keyword>
<reference evidence="7" key="1">
    <citation type="journal article" date="2014" name="PLoS ONE">
        <title>Transcriptome-Based Identification of ABC Transporters in the Western Tarnished Plant Bug Lygus hesperus.</title>
        <authorList>
            <person name="Hull J.J."/>
            <person name="Chaney K."/>
            <person name="Geib S.M."/>
            <person name="Fabrick J.A."/>
            <person name="Brent C.S."/>
            <person name="Walsh D."/>
            <person name="Lavine L.C."/>
        </authorList>
    </citation>
    <scope>NUCLEOTIDE SEQUENCE</scope>
</reference>
<feature type="domain" description="NF-X1-type" evidence="5">
    <location>
        <begin position="492"/>
        <end position="519"/>
    </location>
</feature>
<dbReference type="SMART" id="SM00438">
    <property type="entry name" value="ZnF_NFX"/>
    <property type="match status" value="14"/>
</dbReference>